<dbReference type="InterPro" id="IPR002018">
    <property type="entry name" value="CarbesteraseB"/>
</dbReference>
<dbReference type="PANTHER" id="PTHR43142">
    <property type="entry name" value="CARBOXYLIC ESTER HYDROLASE"/>
    <property type="match status" value="1"/>
</dbReference>
<dbReference type="GO" id="GO:0016787">
    <property type="term" value="F:hydrolase activity"/>
    <property type="evidence" value="ECO:0007669"/>
    <property type="project" value="UniProtKB-KW"/>
</dbReference>
<evidence type="ECO:0000313" key="3">
    <source>
        <dbReference type="Proteomes" id="UP000800036"/>
    </source>
</evidence>
<dbReference type="SUPFAM" id="SSF53474">
    <property type="entry name" value="alpha/beta-Hydrolases"/>
    <property type="match status" value="1"/>
</dbReference>
<evidence type="ECO:0000313" key="2">
    <source>
        <dbReference type="EMBL" id="KAF1977256.1"/>
    </source>
</evidence>
<dbReference type="Gene3D" id="3.40.50.1820">
    <property type="entry name" value="alpha/beta hydrolase"/>
    <property type="match status" value="1"/>
</dbReference>
<feature type="domain" description="Carboxylesterase type B" evidence="1">
    <location>
        <begin position="1"/>
        <end position="361"/>
    </location>
</feature>
<accession>A0A6A5VQT6</accession>
<sequence length="412" mass="46373">MVFIHGGGFLMGANSLPYWQPKKFVELSQERKMPVIVVNINYRLGVLGNLTSKELRDAGFPGNNSLRDQMCAFEWITIHIREFGGDPTNVTAFGVSAGSVSVLLHHLSPYTTFNRAIAMSGTPLMLKPRTESEAQTSYETLMSIFGLDDKSVEERIEYLISVSPRELVEKTPMDLHLTPFEDGKLIREAITFEDLATEEYDPNKKRPIELMIGDCQRDGNVYLLMGLGKRFEGLAPALYDSFTRTLDAESATLILQSYQIDRSTSDGDAMEAAINLATDIAYFAPVIAFARSLRFSRAYVYHFNETNPWDGQFKGISSHYLDAAFLFQNFKGQIWKYSQKAAMRAKEMACDFISFAHGRQPWAAYDETGHLCKVYGVDPLNTGRRETLFELDKKGVSLDNLMGAWDEFLAGN</sequence>
<dbReference type="OrthoDB" id="6846267at2759"/>
<evidence type="ECO:0000259" key="1">
    <source>
        <dbReference type="Pfam" id="PF00135"/>
    </source>
</evidence>
<organism evidence="2 3">
    <name type="scientific">Bimuria novae-zelandiae CBS 107.79</name>
    <dbReference type="NCBI Taxonomy" id="1447943"/>
    <lineage>
        <taxon>Eukaryota</taxon>
        <taxon>Fungi</taxon>
        <taxon>Dikarya</taxon>
        <taxon>Ascomycota</taxon>
        <taxon>Pezizomycotina</taxon>
        <taxon>Dothideomycetes</taxon>
        <taxon>Pleosporomycetidae</taxon>
        <taxon>Pleosporales</taxon>
        <taxon>Massarineae</taxon>
        <taxon>Didymosphaeriaceae</taxon>
        <taxon>Bimuria</taxon>
    </lineage>
</organism>
<dbReference type="PANTHER" id="PTHR43142:SF11">
    <property type="entry name" value="CARBOXYLIC ESTER HYDROLASE"/>
    <property type="match status" value="1"/>
</dbReference>
<protein>
    <submittedName>
        <fullName evidence="2">Alpha/beta-hydrolase</fullName>
    </submittedName>
</protein>
<dbReference type="InterPro" id="IPR029058">
    <property type="entry name" value="AB_hydrolase_fold"/>
</dbReference>
<keyword evidence="3" id="KW-1185">Reference proteome</keyword>
<keyword evidence="2" id="KW-0378">Hydrolase</keyword>
<dbReference type="Pfam" id="PF00135">
    <property type="entry name" value="COesterase"/>
    <property type="match status" value="1"/>
</dbReference>
<dbReference type="Proteomes" id="UP000800036">
    <property type="component" value="Unassembled WGS sequence"/>
</dbReference>
<proteinExistence type="predicted"/>
<gene>
    <name evidence="2" type="ORF">BU23DRAFT_551160</name>
</gene>
<dbReference type="AlphaFoldDB" id="A0A6A5VQT6"/>
<reference evidence="2" key="1">
    <citation type="journal article" date="2020" name="Stud. Mycol.">
        <title>101 Dothideomycetes genomes: a test case for predicting lifestyles and emergence of pathogens.</title>
        <authorList>
            <person name="Haridas S."/>
            <person name="Albert R."/>
            <person name="Binder M."/>
            <person name="Bloem J."/>
            <person name="Labutti K."/>
            <person name="Salamov A."/>
            <person name="Andreopoulos B."/>
            <person name="Baker S."/>
            <person name="Barry K."/>
            <person name="Bills G."/>
            <person name="Bluhm B."/>
            <person name="Cannon C."/>
            <person name="Castanera R."/>
            <person name="Culley D."/>
            <person name="Daum C."/>
            <person name="Ezra D."/>
            <person name="Gonzalez J."/>
            <person name="Henrissat B."/>
            <person name="Kuo A."/>
            <person name="Liang C."/>
            <person name="Lipzen A."/>
            <person name="Lutzoni F."/>
            <person name="Magnuson J."/>
            <person name="Mondo S."/>
            <person name="Nolan M."/>
            <person name="Ohm R."/>
            <person name="Pangilinan J."/>
            <person name="Park H.-J."/>
            <person name="Ramirez L."/>
            <person name="Alfaro M."/>
            <person name="Sun H."/>
            <person name="Tritt A."/>
            <person name="Yoshinaga Y."/>
            <person name="Zwiers L.-H."/>
            <person name="Turgeon B."/>
            <person name="Goodwin S."/>
            <person name="Spatafora J."/>
            <person name="Crous P."/>
            <person name="Grigoriev I."/>
        </authorList>
    </citation>
    <scope>NUCLEOTIDE SEQUENCE</scope>
    <source>
        <strain evidence="2">CBS 107.79</strain>
    </source>
</reference>
<name>A0A6A5VQT6_9PLEO</name>
<dbReference type="EMBL" id="ML976664">
    <property type="protein sequence ID" value="KAF1977256.1"/>
    <property type="molecule type" value="Genomic_DNA"/>
</dbReference>